<name>A0A1B6EDH9_9HEMI</name>
<feature type="non-terminal residue" evidence="1">
    <location>
        <position position="145"/>
    </location>
</feature>
<dbReference type="EMBL" id="GEDC01001317">
    <property type="protein sequence ID" value="JAS35981.1"/>
    <property type="molecule type" value="Transcribed_RNA"/>
</dbReference>
<reference evidence="1" key="1">
    <citation type="submission" date="2015-12" db="EMBL/GenBank/DDBJ databases">
        <title>De novo transcriptome assembly of four potential Pierce s Disease insect vectors from Arizona vineyards.</title>
        <authorList>
            <person name="Tassone E.E."/>
        </authorList>
    </citation>
    <scope>NUCLEOTIDE SEQUENCE</scope>
</reference>
<sequence>LTLTSKPTQKVYTSSDSILAPIQAAVSLSHSDDCNEAEVEQANIEKQAVYTTSIDIQKSIPYELIPKEQLYDTNINEETNYKNNYNHEQNSNAGYHTHDEARFSPNNYLEQVVQSYHRLSNGNNFLQNYGGYNEIPIQIQKYALP</sequence>
<feature type="non-terminal residue" evidence="1">
    <location>
        <position position="1"/>
    </location>
</feature>
<organism evidence="1">
    <name type="scientific">Clastoptera arizonana</name>
    <name type="common">Arizona spittle bug</name>
    <dbReference type="NCBI Taxonomy" id="38151"/>
    <lineage>
        <taxon>Eukaryota</taxon>
        <taxon>Metazoa</taxon>
        <taxon>Ecdysozoa</taxon>
        <taxon>Arthropoda</taxon>
        <taxon>Hexapoda</taxon>
        <taxon>Insecta</taxon>
        <taxon>Pterygota</taxon>
        <taxon>Neoptera</taxon>
        <taxon>Paraneoptera</taxon>
        <taxon>Hemiptera</taxon>
        <taxon>Auchenorrhyncha</taxon>
        <taxon>Cercopoidea</taxon>
        <taxon>Clastopteridae</taxon>
        <taxon>Clastoptera</taxon>
    </lineage>
</organism>
<gene>
    <name evidence="1" type="ORF">g.40114</name>
</gene>
<proteinExistence type="predicted"/>
<protein>
    <submittedName>
        <fullName evidence="1">Uncharacterized protein</fullName>
    </submittedName>
</protein>
<accession>A0A1B6EDH9</accession>
<evidence type="ECO:0000313" key="1">
    <source>
        <dbReference type="EMBL" id="JAS35981.1"/>
    </source>
</evidence>
<dbReference type="AlphaFoldDB" id="A0A1B6EDH9"/>